<dbReference type="GO" id="GO:0030144">
    <property type="term" value="F:alpha-1,6-mannosylglycoprotein 6-beta-N-acetylglucosaminyltransferase activity"/>
    <property type="evidence" value="ECO:0007669"/>
    <property type="project" value="InterPro"/>
</dbReference>
<keyword evidence="4" id="KW-1185">Reference proteome</keyword>
<feature type="signal peptide" evidence="1">
    <location>
        <begin position="1"/>
        <end position="28"/>
    </location>
</feature>
<gene>
    <name evidence="3" type="ORF">EHS25_000988</name>
</gene>
<accession>A0A427YH90</accession>
<dbReference type="EMBL" id="RSCD01000010">
    <property type="protein sequence ID" value="RSH90383.1"/>
    <property type="molecule type" value="Genomic_DNA"/>
</dbReference>
<evidence type="ECO:0000259" key="2">
    <source>
        <dbReference type="Pfam" id="PF15024"/>
    </source>
</evidence>
<keyword evidence="1" id="KW-0732">Signal</keyword>
<dbReference type="Pfam" id="PF15024">
    <property type="entry name" value="Glyco_transf_18"/>
    <property type="match status" value="1"/>
</dbReference>
<dbReference type="OrthoDB" id="2113294at2759"/>
<evidence type="ECO:0000313" key="4">
    <source>
        <dbReference type="Proteomes" id="UP000279259"/>
    </source>
</evidence>
<comment type="caution">
    <text evidence="3">The sequence shown here is derived from an EMBL/GenBank/DDBJ whole genome shotgun (WGS) entry which is preliminary data.</text>
</comment>
<proteinExistence type="predicted"/>
<evidence type="ECO:0000256" key="1">
    <source>
        <dbReference type="SAM" id="SignalP"/>
    </source>
</evidence>
<dbReference type="STRING" id="1890683.A0A427YH90"/>
<evidence type="ECO:0000313" key="3">
    <source>
        <dbReference type="EMBL" id="RSH90383.1"/>
    </source>
</evidence>
<sequence length="515" mass="58468">MRSTPPRLTNRSLVVLAFIALITFISLSDNHAPSSLPRSALSFAKQRLPGFGEIGNPGRRWGGSDDGTCFAWDPHGLEEDDPPDCLRARQFRQVQKVRKANPHFDSVNRLELDRLEKCVMGAIECPPRPLIVVDWWYALRGLEGGHSGEEIWMAWVGMAVRDEGFVYIPTEHEKADFLVRELSESVHMYWLQDYKMVKCATNPRCVRPEDFTPHPDPEVGHKMHQLAKGEHGKLPLWRLFAATYWGARPLNAGGPGQNSMIDWGVTDNWSYSPLGTKWVITPFSYEGHSYLPYSMERECLQNPVIPYSERNDSILILAKRSVYFHWTDLNDVMSDSWPSLVADMKSDGYEFWTTAEAEEGFPIPEGLKKMGLMTRSNYEAMIGSAKVLLGIGKPEISPSVYTAFPSPLRFARCRGLPLVMPYMGDTPTPEGWQLYNRHQTQHGPANTIGEPWVYTYQIDDMEDLKAKIRKAMTTPIKPYVPPAMTEVGARERLRSLLYHDWEGEYKRIVAANGGS</sequence>
<feature type="domain" description="Glycosyltransferase family 18 catalytic" evidence="2">
    <location>
        <begin position="356"/>
        <end position="499"/>
    </location>
</feature>
<dbReference type="Proteomes" id="UP000279259">
    <property type="component" value="Unassembled WGS sequence"/>
</dbReference>
<reference evidence="3 4" key="1">
    <citation type="submission" date="2018-11" db="EMBL/GenBank/DDBJ databases">
        <title>Genome sequence of Saitozyma podzolica DSM 27192.</title>
        <authorList>
            <person name="Aliyu H."/>
            <person name="Gorte O."/>
            <person name="Ochsenreither K."/>
        </authorList>
    </citation>
    <scope>NUCLEOTIDE SEQUENCE [LARGE SCALE GENOMIC DNA]</scope>
    <source>
        <strain evidence="3 4">DSM 27192</strain>
    </source>
</reference>
<protein>
    <recommendedName>
        <fullName evidence="2">Glycosyltransferase family 18 catalytic domain-containing protein</fullName>
    </recommendedName>
</protein>
<dbReference type="InterPro" id="IPR026116">
    <property type="entry name" value="GT18_cat"/>
</dbReference>
<feature type="chain" id="PRO_5019275021" description="Glycosyltransferase family 18 catalytic domain-containing protein" evidence="1">
    <location>
        <begin position="29"/>
        <end position="515"/>
    </location>
</feature>
<dbReference type="UniPathway" id="UPA00378"/>
<organism evidence="3 4">
    <name type="scientific">Saitozyma podzolica</name>
    <dbReference type="NCBI Taxonomy" id="1890683"/>
    <lineage>
        <taxon>Eukaryota</taxon>
        <taxon>Fungi</taxon>
        <taxon>Dikarya</taxon>
        <taxon>Basidiomycota</taxon>
        <taxon>Agaricomycotina</taxon>
        <taxon>Tremellomycetes</taxon>
        <taxon>Tremellales</taxon>
        <taxon>Trimorphomycetaceae</taxon>
        <taxon>Saitozyma</taxon>
    </lineage>
</organism>
<dbReference type="AlphaFoldDB" id="A0A427YH90"/>
<name>A0A427YH90_9TREE</name>